<evidence type="ECO:0000256" key="5">
    <source>
        <dbReference type="ARBA" id="ARBA00023136"/>
    </source>
</evidence>
<dbReference type="PANTHER" id="PTHR23506:SF26">
    <property type="entry name" value="MFS-TYPE TRANSPORTER SLC18B1"/>
    <property type="match status" value="1"/>
</dbReference>
<dbReference type="EMBL" id="JBGBPQ010000005">
    <property type="protein sequence ID" value="KAL1524134.1"/>
    <property type="molecule type" value="Genomic_DNA"/>
</dbReference>
<feature type="transmembrane region" description="Helical" evidence="6">
    <location>
        <begin position="444"/>
        <end position="465"/>
    </location>
</feature>
<dbReference type="GO" id="GO:0022857">
    <property type="term" value="F:transmembrane transporter activity"/>
    <property type="evidence" value="ECO:0007669"/>
    <property type="project" value="InterPro"/>
</dbReference>
<evidence type="ECO:0000256" key="4">
    <source>
        <dbReference type="ARBA" id="ARBA00022989"/>
    </source>
</evidence>
<dbReference type="InterPro" id="IPR020846">
    <property type="entry name" value="MFS_dom"/>
</dbReference>
<protein>
    <recommendedName>
        <fullName evidence="7">Major facilitator superfamily (MFS) profile domain-containing protein</fullName>
    </recommendedName>
</protein>
<evidence type="ECO:0000256" key="2">
    <source>
        <dbReference type="ARBA" id="ARBA00022448"/>
    </source>
</evidence>
<dbReference type="GO" id="GO:0016020">
    <property type="term" value="C:membrane"/>
    <property type="evidence" value="ECO:0007669"/>
    <property type="project" value="UniProtKB-SubCell"/>
</dbReference>
<dbReference type="InterPro" id="IPR036259">
    <property type="entry name" value="MFS_trans_sf"/>
</dbReference>
<feature type="transmembrane region" description="Helical" evidence="6">
    <location>
        <begin position="339"/>
        <end position="358"/>
    </location>
</feature>
<keyword evidence="5 6" id="KW-0472">Membrane</keyword>
<dbReference type="Gene3D" id="1.20.1250.20">
    <property type="entry name" value="MFS general substrate transporter like domains"/>
    <property type="match status" value="2"/>
</dbReference>
<evidence type="ECO:0000259" key="7">
    <source>
        <dbReference type="PROSITE" id="PS50850"/>
    </source>
</evidence>
<dbReference type="InterPro" id="IPR011701">
    <property type="entry name" value="MFS"/>
</dbReference>
<comment type="caution">
    <text evidence="8">The sequence shown here is derived from an EMBL/GenBank/DDBJ whole genome shotgun (WGS) entry which is preliminary data.</text>
</comment>
<comment type="subcellular location">
    <subcellularLocation>
        <location evidence="1">Membrane</location>
        <topology evidence="1">Multi-pass membrane protein</topology>
    </subcellularLocation>
</comment>
<dbReference type="PROSITE" id="PS50850">
    <property type="entry name" value="MFS"/>
    <property type="match status" value="1"/>
</dbReference>
<dbReference type="AlphaFoldDB" id="A0AB34JR53"/>
<organism evidence="8 9">
    <name type="scientific">Prymnesium parvum</name>
    <name type="common">Toxic golden alga</name>
    <dbReference type="NCBI Taxonomy" id="97485"/>
    <lineage>
        <taxon>Eukaryota</taxon>
        <taxon>Haptista</taxon>
        <taxon>Haptophyta</taxon>
        <taxon>Prymnesiophyceae</taxon>
        <taxon>Prymnesiales</taxon>
        <taxon>Prymnesiaceae</taxon>
        <taxon>Prymnesium</taxon>
    </lineage>
</organism>
<feature type="transmembrane region" description="Helical" evidence="6">
    <location>
        <begin position="32"/>
        <end position="56"/>
    </location>
</feature>
<evidence type="ECO:0000256" key="1">
    <source>
        <dbReference type="ARBA" id="ARBA00004141"/>
    </source>
</evidence>
<keyword evidence="2" id="KW-0813">Transport</keyword>
<evidence type="ECO:0000313" key="9">
    <source>
        <dbReference type="Proteomes" id="UP001515480"/>
    </source>
</evidence>
<dbReference type="Pfam" id="PF07690">
    <property type="entry name" value="MFS_1"/>
    <property type="match status" value="2"/>
</dbReference>
<proteinExistence type="predicted"/>
<feature type="transmembrane region" description="Helical" evidence="6">
    <location>
        <begin position="68"/>
        <end position="92"/>
    </location>
</feature>
<keyword evidence="3 6" id="KW-0812">Transmembrane</keyword>
<gene>
    <name evidence="8" type="ORF">AB1Y20_019043</name>
</gene>
<feature type="transmembrane region" description="Helical" evidence="6">
    <location>
        <begin position="99"/>
        <end position="122"/>
    </location>
</feature>
<dbReference type="InterPro" id="IPR050930">
    <property type="entry name" value="MFS_Vesicular_Transporter"/>
</dbReference>
<feature type="transmembrane region" description="Helical" evidence="6">
    <location>
        <begin position="370"/>
        <end position="391"/>
    </location>
</feature>
<feature type="domain" description="Major facilitator superfamily (MFS) profile" evidence="7">
    <location>
        <begin position="254"/>
        <end position="466"/>
    </location>
</feature>
<evidence type="ECO:0000256" key="3">
    <source>
        <dbReference type="ARBA" id="ARBA00022692"/>
    </source>
</evidence>
<keyword evidence="9" id="KW-1185">Reference proteome</keyword>
<evidence type="ECO:0000313" key="8">
    <source>
        <dbReference type="EMBL" id="KAL1524134.1"/>
    </source>
</evidence>
<name>A0AB34JR53_PRYPA</name>
<keyword evidence="4 6" id="KW-1133">Transmembrane helix</keyword>
<sequence length="466" mass="48311">MVAMEADEAYFAFNEEPSEEWASPTTTPTIRVYLVCLGSFCCSFMVGGASLLAPFLAKSDVGLAIGPTALGCIFAAFPLATALGTPLLPWALERLGSRYTVSVGLCLLSLSSLAFGLLPLPLFEELGEGPARVGYALSWQLVLARIVGGVGAALCEAGCLTTISGMGWGDHLGKALAGVELATGSGAALGAAIGGWAYQEGSALFGEVQYSGLSDSAASFVAPLLVGSALPLCLLPAVLLTLPTKPADPPKEEAVEHAPLGRHVTYSRVSVAFSLLCAGAACEGLNPILAPHFMRPPHQLDVEQAGLLISLIAFTYMLVALPLGWLVDQLNFGQRAGRRLKAVQVCGWAVTLLAASLLGPARPLLATAHLSPSIELLAFPLIGIACALKIIPSLPDMQRGLEEDDERGRAAICATWNGVYCLGSATGPLASVLMYDGIGWEKTICVLVTVCVVSAALLSTATVFAD</sequence>
<reference evidence="8 9" key="1">
    <citation type="journal article" date="2024" name="Science">
        <title>Giant polyketide synthase enzymes in the biosynthesis of giant marine polyether toxins.</title>
        <authorList>
            <person name="Fallon T.R."/>
            <person name="Shende V.V."/>
            <person name="Wierzbicki I.H."/>
            <person name="Pendleton A.L."/>
            <person name="Watervoot N.F."/>
            <person name="Auber R.P."/>
            <person name="Gonzalez D.J."/>
            <person name="Wisecaver J.H."/>
            <person name="Moore B.S."/>
        </authorList>
    </citation>
    <scope>NUCLEOTIDE SEQUENCE [LARGE SCALE GENOMIC DNA]</scope>
    <source>
        <strain evidence="8 9">12B1</strain>
    </source>
</reference>
<accession>A0AB34JR53</accession>
<feature type="transmembrane region" description="Helical" evidence="6">
    <location>
        <begin position="271"/>
        <end position="293"/>
    </location>
</feature>
<dbReference type="PANTHER" id="PTHR23506">
    <property type="entry name" value="GH10249P"/>
    <property type="match status" value="1"/>
</dbReference>
<feature type="transmembrane region" description="Helical" evidence="6">
    <location>
        <begin position="142"/>
        <end position="163"/>
    </location>
</feature>
<evidence type="ECO:0000256" key="6">
    <source>
        <dbReference type="SAM" id="Phobius"/>
    </source>
</evidence>
<feature type="transmembrane region" description="Helical" evidence="6">
    <location>
        <begin position="305"/>
        <end position="327"/>
    </location>
</feature>
<feature type="transmembrane region" description="Helical" evidence="6">
    <location>
        <begin position="218"/>
        <end position="242"/>
    </location>
</feature>
<dbReference type="SUPFAM" id="SSF103473">
    <property type="entry name" value="MFS general substrate transporter"/>
    <property type="match status" value="1"/>
</dbReference>
<feature type="transmembrane region" description="Helical" evidence="6">
    <location>
        <begin position="175"/>
        <end position="198"/>
    </location>
</feature>
<dbReference type="Proteomes" id="UP001515480">
    <property type="component" value="Unassembled WGS sequence"/>
</dbReference>